<keyword evidence="3" id="KW-1185">Reference proteome</keyword>
<evidence type="ECO:0008006" key="4">
    <source>
        <dbReference type="Google" id="ProtNLM"/>
    </source>
</evidence>
<organism evidence="2 3">
    <name type="scientific">Thlaspi arvense</name>
    <name type="common">Field penny-cress</name>
    <dbReference type="NCBI Taxonomy" id="13288"/>
    <lineage>
        <taxon>Eukaryota</taxon>
        <taxon>Viridiplantae</taxon>
        <taxon>Streptophyta</taxon>
        <taxon>Embryophyta</taxon>
        <taxon>Tracheophyta</taxon>
        <taxon>Spermatophyta</taxon>
        <taxon>Magnoliopsida</taxon>
        <taxon>eudicotyledons</taxon>
        <taxon>Gunneridae</taxon>
        <taxon>Pentapetalae</taxon>
        <taxon>rosids</taxon>
        <taxon>malvids</taxon>
        <taxon>Brassicales</taxon>
        <taxon>Brassicaceae</taxon>
        <taxon>Thlaspideae</taxon>
        <taxon>Thlaspi</taxon>
    </lineage>
</organism>
<dbReference type="AlphaFoldDB" id="A0AAU9SSD6"/>
<proteinExistence type="predicted"/>
<sequence length="73" mass="8359">MVPAILKPAIYILMRQLCKGRMSSDHARFLAVLATFNFSGVAHEMFFFTLPLEIPTRESLGFSCYMEFALPRK</sequence>
<gene>
    <name evidence="1" type="ORF">TAV2_LOCUS21554</name>
    <name evidence="2" type="ORF">TAV2_LOCUS21609</name>
</gene>
<accession>A0AAU9SSD6</accession>
<evidence type="ECO:0000313" key="3">
    <source>
        <dbReference type="Proteomes" id="UP000836841"/>
    </source>
</evidence>
<name>A0AAU9SSD6_THLAR</name>
<evidence type="ECO:0000313" key="2">
    <source>
        <dbReference type="EMBL" id="CAH2069878.1"/>
    </source>
</evidence>
<reference evidence="2 3" key="1">
    <citation type="submission" date="2022-03" db="EMBL/GenBank/DDBJ databases">
        <authorList>
            <person name="Nunn A."/>
            <person name="Chopra R."/>
            <person name="Nunn A."/>
            <person name="Contreras Garrido A."/>
        </authorList>
    </citation>
    <scope>NUCLEOTIDE SEQUENCE [LARGE SCALE GENOMIC DNA]</scope>
</reference>
<dbReference type="EMBL" id="OU466862">
    <property type="protein sequence ID" value="CAH2069877.1"/>
    <property type="molecule type" value="Genomic_DNA"/>
</dbReference>
<dbReference type="EMBL" id="OU466862">
    <property type="protein sequence ID" value="CAH2069878.1"/>
    <property type="molecule type" value="Genomic_DNA"/>
</dbReference>
<evidence type="ECO:0000313" key="1">
    <source>
        <dbReference type="EMBL" id="CAH2069877.1"/>
    </source>
</evidence>
<protein>
    <recommendedName>
        <fullName evidence="4">Wax synthase domain-containing protein</fullName>
    </recommendedName>
</protein>
<dbReference type="Proteomes" id="UP000836841">
    <property type="component" value="Chromosome 6"/>
</dbReference>